<organism evidence="2 3">
    <name type="scientific">Meridianimarinicoccus aquatilis</name>
    <dbReference type="NCBI Taxonomy" id="2552766"/>
    <lineage>
        <taxon>Bacteria</taxon>
        <taxon>Pseudomonadati</taxon>
        <taxon>Pseudomonadota</taxon>
        <taxon>Alphaproteobacteria</taxon>
        <taxon>Rhodobacterales</taxon>
        <taxon>Paracoccaceae</taxon>
        <taxon>Meridianimarinicoccus</taxon>
    </lineage>
</organism>
<evidence type="ECO:0000259" key="1">
    <source>
        <dbReference type="PROSITE" id="PS51704"/>
    </source>
</evidence>
<sequence length="315" mass="35101">MSFARFEHLRRRTDRVLIYGHRGARGVFPENTLQGFDYLSQIGIDAVEIDVLTARDGVPVVTHNPYLLPETTRDADGNWLTEPSSRVCDMDTAELASFDIGAIRPGTRYHTRFSEQARLNGVSVPSLDAFCEWAKASPNFILDIEIKSFASEPHLTLPPKELATAVLQTVQRHGLMDRAIWQSFDWRVLHAMREIEPDVPLGYLSQILQPERDSDGNIYEGSPWTDGIVPGNYDAGLPDAIIADGGDFWCPHYKDLTATSMARAKSLNLPVNVWTVNDPSDIAHMALMGVDGIITDFPARAQNVLTNLDIGWRLA</sequence>
<dbReference type="Proteomes" id="UP000294562">
    <property type="component" value="Unassembled WGS sequence"/>
</dbReference>
<protein>
    <submittedName>
        <fullName evidence="2">Glycerophosphodiester phosphodiesterase</fullName>
    </submittedName>
</protein>
<evidence type="ECO:0000313" key="2">
    <source>
        <dbReference type="EMBL" id="TDL90478.1"/>
    </source>
</evidence>
<gene>
    <name evidence="2" type="ORF">E2L05_05095</name>
</gene>
<feature type="domain" description="GP-PDE" evidence="1">
    <location>
        <begin position="16"/>
        <end position="305"/>
    </location>
</feature>
<dbReference type="SUPFAM" id="SSF51695">
    <property type="entry name" value="PLC-like phosphodiesterases"/>
    <property type="match status" value="1"/>
</dbReference>
<dbReference type="InterPro" id="IPR017946">
    <property type="entry name" value="PLC-like_Pdiesterase_TIM-brl"/>
</dbReference>
<dbReference type="GO" id="GO:0006629">
    <property type="term" value="P:lipid metabolic process"/>
    <property type="evidence" value="ECO:0007669"/>
    <property type="project" value="InterPro"/>
</dbReference>
<dbReference type="PANTHER" id="PTHR46211:SF14">
    <property type="entry name" value="GLYCEROPHOSPHODIESTER PHOSPHODIESTERASE"/>
    <property type="match status" value="1"/>
</dbReference>
<dbReference type="PROSITE" id="PS51704">
    <property type="entry name" value="GP_PDE"/>
    <property type="match status" value="1"/>
</dbReference>
<dbReference type="InterPro" id="IPR030395">
    <property type="entry name" value="GP_PDE_dom"/>
</dbReference>
<comment type="caution">
    <text evidence="2">The sequence shown here is derived from an EMBL/GenBank/DDBJ whole genome shotgun (WGS) entry which is preliminary data.</text>
</comment>
<dbReference type="Gene3D" id="3.20.20.190">
    <property type="entry name" value="Phosphatidylinositol (PI) phosphodiesterase"/>
    <property type="match status" value="1"/>
</dbReference>
<accession>A0A4R6B4N7</accession>
<keyword evidence="3" id="KW-1185">Reference proteome</keyword>
<dbReference type="OrthoDB" id="1854250at2"/>
<reference evidence="2 3" key="1">
    <citation type="submission" date="2019-03" db="EMBL/GenBank/DDBJ databases">
        <title>Rhodobacteraceae bacterium SM1902, a new member of the family Rhodobacteraceae isolated from Yantai.</title>
        <authorList>
            <person name="Sun Y."/>
        </authorList>
    </citation>
    <scope>NUCLEOTIDE SEQUENCE [LARGE SCALE GENOMIC DNA]</scope>
    <source>
        <strain evidence="2 3">SM1902</strain>
    </source>
</reference>
<evidence type="ECO:0000313" key="3">
    <source>
        <dbReference type="Proteomes" id="UP000294562"/>
    </source>
</evidence>
<dbReference type="PANTHER" id="PTHR46211">
    <property type="entry name" value="GLYCEROPHOSPHORYL DIESTER PHOSPHODIESTERASE"/>
    <property type="match status" value="1"/>
</dbReference>
<name>A0A4R6B4N7_9RHOB</name>
<dbReference type="EMBL" id="SMZO01000008">
    <property type="protein sequence ID" value="TDL90478.1"/>
    <property type="molecule type" value="Genomic_DNA"/>
</dbReference>
<dbReference type="GO" id="GO:0008081">
    <property type="term" value="F:phosphoric diester hydrolase activity"/>
    <property type="evidence" value="ECO:0007669"/>
    <property type="project" value="InterPro"/>
</dbReference>
<proteinExistence type="predicted"/>
<dbReference type="RefSeq" id="WP_133341819.1">
    <property type="nucleotide sequence ID" value="NZ_SMZO01000008.1"/>
</dbReference>
<dbReference type="Pfam" id="PF03009">
    <property type="entry name" value="GDPD"/>
    <property type="match status" value="1"/>
</dbReference>
<dbReference type="AlphaFoldDB" id="A0A4R6B4N7"/>